<dbReference type="SUPFAM" id="SSF51430">
    <property type="entry name" value="NAD(P)-linked oxidoreductase"/>
    <property type="match status" value="1"/>
</dbReference>
<accession>A0ABP0I947</accession>
<sequence>MPSMKRPAGTELETTPVKKAKSVGVSWTKGPLPLDAKLKRTEVTSNASYMDKRSDQCDGLTVRESLTLQFKNASGEKVAYKKSDLRYDLQAKRLELVPAVPMKVSCSLVKVKHTSAAASLASGVPLHNGVLMPVVGFGTYKLSKSEVIKPLVNALKMGYRLIDTAQVYENEQGVGEAIRQSGVAREDVFIETKVWRSSHGYERTIKACKQSLRKLGVNYLDLYVIHWPGPKTGWPLKRGQVCPPDWTPAMRDKGTWRAMEELYEQGLVKAIGVTNYSLRHLKQLLKTCKIKPMVNQVEFHPRLVQQEMLDFCQKHGIALQAYASLGSGDAKQAEDFFAFPPVQQAAKAHKATGAQVLLKWAMQKGCHVIPKSVRPERMMENANVFGFKLSSSEMKALDGLHTGTRYAWKGVDPDTVQ</sequence>
<evidence type="ECO:0000313" key="1">
    <source>
        <dbReference type="EMBL" id="CAK8999100.1"/>
    </source>
</evidence>
<dbReference type="Gene3D" id="3.20.20.100">
    <property type="entry name" value="NADP-dependent oxidoreductase domain"/>
    <property type="match status" value="1"/>
</dbReference>
<dbReference type="EMBL" id="CAXAMM010003247">
    <property type="protein sequence ID" value="CAK8999100.1"/>
    <property type="molecule type" value="Genomic_DNA"/>
</dbReference>
<name>A0ABP0I947_9DINO</name>
<gene>
    <name evidence="1" type="ORF">SCF082_LOCUS5921</name>
</gene>
<dbReference type="InterPro" id="IPR018170">
    <property type="entry name" value="Aldo/ket_reductase_CS"/>
</dbReference>
<reference evidence="1 2" key="1">
    <citation type="submission" date="2024-02" db="EMBL/GenBank/DDBJ databases">
        <authorList>
            <person name="Chen Y."/>
            <person name="Shah S."/>
            <person name="Dougan E. K."/>
            <person name="Thang M."/>
            <person name="Chan C."/>
        </authorList>
    </citation>
    <scope>NUCLEOTIDE SEQUENCE [LARGE SCALE GENOMIC DNA]</scope>
</reference>
<dbReference type="Pfam" id="PF00248">
    <property type="entry name" value="Aldo_ket_red"/>
    <property type="match status" value="1"/>
</dbReference>
<dbReference type="Proteomes" id="UP001642464">
    <property type="component" value="Unassembled WGS sequence"/>
</dbReference>
<dbReference type="PANTHER" id="PTHR43827:SF3">
    <property type="entry name" value="NADP-DEPENDENT OXIDOREDUCTASE DOMAIN-CONTAINING PROTEIN"/>
    <property type="match status" value="1"/>
</dbReference>
<dbReference type="InterPro" id="IPR023210">
    <property type="entry name" value="NADP_OxRdtase_dom"/>
</dbReference>
<comment type="caution">
    <text evidence="1">The sequence shown here is derived from an EMBL/GenBank/DDBJ whole genome shotgun (WGS) entry which is preliminary data.</text>
</comment>
<organism evidence="1 2">
    <name type="scientific">Durusdinium trenchii</name>
    <dbReference type="NCBI Taxonomy" id="1381693"/>
    <lineage>
        <taxon>Eukaryota</taxon>
        <taxon>Sar</taxon>
        <taxon>Alveolata</taxon>
        <taxon>Dinophyceae</taxon>
        <taxon>Suessiales</taxon>
        <taxon>Symbiodiniaceae</taxon>
        <taxon>Durusdinium</taxon>
    </lineage>
</organism>
<dbReference type="InterPro" id="IPR036812">
    <property type="entry name" value="NAD(P)_OxRdtase_dom_sf"/>
</dbReference>
<keyword evidence="2" id="KW-1185">Reference proteome</keyword>
<dbReference type="PRINTS" id="PR00069">
    <property type="entry name" value="ALDKETRDTASE"/>
</dbReference>
<dbReference type="PANTHER" id="PTHR43827">
    <property type="entry name" value="2,5-DIKETO-D-GLUCONIC ACID REDUCTASE"/>
    <property type="match status" value="1"/>
</dbReference>
<evidence type="ECO:0000313" key="2">
    <source>
        <dbReference type="Proteomes" id="UP001642464"/>
    </source>
</evidence>
<proteinExistence type="predicted"/>
<dbReference type="InterPro" id="IPR020471">
    <property type="entry name" value="AKR"/>
</dbReference>
<protein>
    <submittedName>
        <fullName evidence="1">Glyoxal reductase (GR) (Methylglyoxal reductase)</fullName>
    </submittedName>
</protein>
<dbReference type="PROSITE" id="PS00798">
    <property type="entry name" value="ALDOKETO_REDUCTASE_1"/>
    <property type="match status" value="1"/>
</dbReference>
<dbReference type="CDD" id="cd19071">
    <property type="entry name" value="AKR_AKR1-5-like"/>
    <property type="match status" value="1"/>
</dbReference>